<organism evidence="1">
    <name type="scientific">Streptomyces sp. R33</name>
    <dbReference type="NCBI Taxonomy" id="3238629"/>
    <lineage>
        <taxon>Bacteria</taxon>
        <taxon>Bacillati</taxon>
        <taxon>Actinomycetota</taxon>
        <taxon>Actinomycetes</taxon>
        <taxon>Kitasatosporales</taxon>
        <taxon>Streptomycetaceae</taxon>
        <taxon>Streptomyces</taxon>
    </lineage>
</organism>
<name>A0AB39XXG0_9ACTN</name>
<reference evidence="1" key="1">
    <citation type="submission" date="2024-08" db="EMBL/GenBank/DDBJ databases">
        <authorList>
            <person name="Yu S.T."/>
        </authorList>
    </citation>
    <scope>NUCLEOTIDE SEQUENCE</scope>
    <source>
        <strain evidence="1">R33</strain>
    </source>
</reference>
<sequence length="51" mass="5214">MPIRWALANPNIGERVVLAAMLEVDADLLAAVRDGTLPEPSLSGAGKAATA</sequence>
<evidence type="ECO:0000313" key="1">
    <source>
        <dbReference type="EMBL" id="XDV61868.1"/>
    </source>
</evidence>
<dbReference type="AlphaFoldDB" id="A0AB39XXG0"/>
<protein>
    <submittedName>
        <fullName evidence="1">Uncharacterized protein</fullName>
    </submittedName>
</protein>
<gene>
    <name evidence="1" type="ORF">AB5J51_02405</name>
</gene>
<dbReference type="RefSeq" id="WP_369776608.1">
    <property type="nucleotide sequence ID" value="NZ_CP165727.1"/>
</dbReference>
<accession>A0AB39XXG0</accession>
<dbReference type="EMBL" id="CP165727">
    <property type="protein sequence ID" value="XDV61868.1"/>
    <property type="molecule type" value="Genomic_DNA"/>
</dbReference>
<proteinExistence type="predicted"/>